<dbReference type="Pfam" id="PF13391">
    <property type="entry name" value="HNH_2"/>
    <property type="match status" value="1"/>
</dbReference>
<feature type="domain" description="ScoMcrA-like DNA sulfur-binding" evidence="2">
    <location>
        <begin position="6"/>
        <end position="156"/>
    </location>
</feature>
<dbReference type="Gene3D" id="1.10.30.50">
    <property type="match status" value="1"/>
</dbReference>
<dbReference type="InterPro" id="IPR058813">
    <property type="entry name" value="DNA-SBD_ScoMcrA"/>
</dbReference>
<dbReference type="KEGG" id="tput:QJT81_01115"/>
<accession>A0AA95KIT0</accession>
<organism evidence="3">
    <name type="scientific">Candidatus Thiothrix putei</name>
    <dbReference type="NCBI Taxonomy" id="3080811"/>
    <lineage>
        <taxon>Bacteria</taxon>
        <taxon>Pseudomonadati</taxon>
        <taxon>Pseudomonadota</taxon>
        <taxon>Gammaproteobacteria</taxon>
        <taxon>Thiotrichales</taxon>
        <taxon>Thiotrichaceae</taxon>
        <taxon>Thiothrix</taxon>
    </lineage>
</organism>
<name>A0AA95KIT0_9GAMM</name>
<sequence>MLMNAQELITRITALNVWKKGDQRAPHKPLLLLLALGRIHAELPRLIPFDQIDAKLTQLLQDFGPSRASYYPELPFWHLQSDLIWEMPRSTGVLTASGSISKKYLRDNHVEAGFTQEVYDLLKTNAELLQQVAIQLLEDNFPSSVHQDILDEVGLDFEAIPQLTTQKRAKRDPTFRRRILEAYDYRCAICNFSVRMENTPIALEAAHIKWFQAGGPDIESNGLALCSLHHKLLDRGALAISNEQKIVVSEKANGHGGFQEWVLNFDGKALLKPRNSLYAPQTEFTDWHIREVFQGKYR</sequence>
<dbReference type="AlphaFoldDB" id="A0AA95KIT0"/>
<keyword evidence="3" id="KW-0540">Nuclease</keyword>
<gene>
    <name evidence="3" type="ORF">QJT81_01115</name>
</gene>
<dbReference type="GO" id="GO:0004519">
    <property type="term" value="F:endonuclease activity"/>
    <property type="evidence" value="ECO:0007669"/>
    <property type="project" value="UniProtKB-KW"/>
</dbReference>
<dbReference type="CDD" id="cd00085">
    <property type="entry name" value="HNHc"/>
    <property type="match status" value="1"/>
</dbReference>
<keyword evidence="3" id="KW-0255">Endonuclease</keyword>
<proteinExistence type="predicted"/>
<dbReference type="PIRSF" id="PIRSF030850">
    <property type="entry name" value="UCP030850"/>
    <property type="match status" value="1"/>
</dbReference>
<feature type="domain" description="HNH nuclease" evidence="1">
    <location>
        <begin position="187"/>
        <end position="240"/>
    </location>
</feature>
<dbReference type="InterPro" id="IPR011396">
    <property type="entry name" value="PT_DNA_restrict"/>
</dbReference>
<dbReference type="Pfam" id="PF26340">
    <property type="entry name" value="DNA-SBD_ScoMcrA"/>
    <property type="match status" value="1"/>
</dbReference>
<evidence type="ECO:0000259" key="2">
    <source>
        <dbReference type="Pfam" id="PF26340"/>
    </source>
</evidence>
<dbReference type="REBASE" id="965873">
    <property type="entry name" value="TpuGKL02ORF1115P"/>
</dbReference>
<evidence type="ECO:0000259" key="1">
    <source>
        <dbReference type="Pfam" id="PF13391"/>
    </source>
</evidence>
<dbReference type="NCBIfam" id="NF045808">
    <property type="entry name" value="PT-DNA_restrict"/>
    <property type="match status" value="1"/>
</dbReference>
<reference evidence="3" key="2">
    <citation type="submission" date="2023-04" db="EMBL/GenBank/DDBJ databases">
        <authorList>
            <person name="Beletskiy A.V."/>
            <person name="Mardanov A.V."/>
            <person name="Ravin N.V."/>
        </authorList>
    </citation>
    <scope>NUCLEOTIDE SEQUENCE</scope>
    <source>
        <strain evidence="3">GKL-02</strain>
    </source>
</reference>
<dbReference type="Proteomes" id="UP001301326">
    <property type="component" value="Chromosome"/>
</dbReference>
<reference evidence="3" key="1">
    <citation type="journal article" date="2023" name="Int. J. Mol. Sci.">
        <title>Metagenomics Revealed a New Genus 'Candidatus Thiocaldithrix dubininis' gen. nov., sp. nov. and a New Species 'Candidatus Thiothrix putei' sp. nov. in the Family Thiotrichaceae, Some Members of Which Have Traits of Both Na+- and H+-Motive Energetics.</title>
        <authorList>
            <person name="Ravin N.V."/>
            <person name="Muntyan M.S."/>
            <person name="Smolyakov D.D."/>
            <person name="Rudenko T.S."/>
            <person name="Beletsky A.V."/>
            <person name="Mardanov A.V."/>
            <person name="Grabovich M.Y."/>
        </authorList>
    </citation>
    <scope>NUCLEOTIDE SEQUENCE</scope>
    <source>
        <strain evidence="3">GKL-02</strain>
    </source>
</reference>
<protein>
    <submittedName>
        <fullName evidence="3">HNH endonuclease</fullName>
    </submittedName>
</protein>
<evidence type="ECO:0000313" key="3">
    <source>
        <dbReference type="EMBL" id="WGZ94619.1"/>
    </source>
</evidence>
<dbReference type="InterPro" id="IPR003615">
    <property type="entry name" value="HNH_nuc"/>
</dbReference>
<dbReference type="EMBL" id="CP124756">
    <property type="protein sequence ID" value="WGZ94619.1"/>
    <property type="molecule type" value="Genomic_DNA"/>
</dbReference>
<keyword evidence="3" id="KW-0378">Hydrolase</keyword>